<dbReference type="InterPro" id="IPR028245">
    <property type="entry name" value="PIL1/LSP1"/>
</dbReference>
<dbReference type="GO" id="GO:0070941">
    <property type="term" value="P:eisosome assembly"/>
    <property type="evidence" value="ECO:0007669"/>
    <property type="project" value="TreeGrafter"/>
</dbReference>
<dbReference type="GO" id="GO:0008289">
    <property type="term" value="F:lipid binding"/>
    <property type="evidence" value="ECO:0007669"/>
    <property type="project" value="TreeGrafter"/>
</dbReference>
<dbReference type="EMBL" id="KN818223">
    <property type="protein sequence ID" value="KIL70768.1"/>
    <property type="molecule type" value="Genomic_DNA"/>
</dbReference>
<proteinExistence type="predicted"/>
<dbReference type="OrthoDB" id="5599269at2759"/>
<dbReference type="HOGENOM" id="CLU_019994_0_0_1"/>
<dbReference type="PANTHER" id="PTHR31962:SF1">
    <property type="entry name" value="SPHINGOLIPID LONG CHAIN BASE-RESPONSIVE PROTEIN PIL1"/>
    <property type="match status" value="1"/>
</dbReference>
<dbReference type="Gene3D" id="1.20.1270.60">
    <property type="entry name" value="Arfaptin homology (AH) domain/BAR domain"/>
    <property type="match status" value="1"/>
</dbReference>
<dbReference type="STRING" id="946122.A0A0C2XNM8"/>
<feature type="region of interest" description="Disordered" evidence="2">
    <location>
        <begin position="280"/>
        <end position="302"/>
    </location>
</feature>
<dbReference type="PANTHER" id="PTHR31962">
    <property type="entry name" value="SPHINGOLIPID LONG CHAIN BASE-RESPONSIVE PROTEIN PIL1"/>
    <property type="match status" value="1"/>
</dbReference>
<dbReference type="GO" id="GO:0006897">
    <property type="term" value="P:endocytosis"/>
    <property type="evidence" value="ECO:0007669"/>
    <property type="project" value="TreeGrafter"/>
</dbReference>
<feature type="region of interest" description="Disordered" evidence="2">
    <location>
        <begin position="339"/>
        <end position="497"/>
    </location>
</feature>
<feature type="compositionally biased region" description="Basic and acidic residues" evidence="2">
    <location>
        <begin position="457"/>
        <end position="474"/>
    </location>
</feature>
<dbReference type="Pfam" id="PF13805">
    <property type="entry name" value="Pil1"/>
    <property type="match status" value="1"/>
</dbReference>
<dbReference type="InterPro" id="IPR027267">
    <property type="entry name" value="AH/BAR_dom_sf"/>
</dbReference>
<feature type="region of interest" description="Disordered" evidence="2">
    <location>
        <begin position="32"/>
        <end position="52"/>
    </location>
</feature>
<accession>A0A0C2XNM8</accession>
<evidence type="ECO:0000313" key="4">
    <source>
        <dbReference type="Proteomes" id="UP000054549"/>
    </source>
</evidence>
<feature type="coiled-coil region" evidence="1">
    <location>
        <begin position="178"/>
        <end position="212"/>
    </location>
</feature>
<feature type="compositionally biased region" description="Basic and acidic residues" evidence="2">
    <location>
        <begin position="291"/>
        <end position="302"/>
    </location>
</feature>
<keyword evidence="4" id="KW-1185">Reference proteome</keyword>
<evidence type="ECO:0000256" key="1">
    <source>
        <dbReference type="SAM" id="Coils"/>
    </source>
</evidence>
<evidence type="ECO:0008006" key="5">
    <source>
        <dbReference type="Google" id="ProtNLM"/>
    </source>
</evidence>
<feature type="compositionally biased region" description="Basic and acidic residues" evidence="2">
    <location>
        <begin position="422"/>
        <end position="445"/>
    </location>
</feature>
<dbReference type="GO" id="GO:0005886">
    <property type="term" value="C:plasma membrane"/>
    <property type="evidence" value="ECO:0007669"/>
    <property type="project" value="TreeGrafter"/>
</dbReference>
<protein>
    <recommendedName>
        <fullName evidence="5">Sphingolipid long chain base-responsive protein LSP1</fullName>
    </recommendedName>
</protein>
<organism evidence="3 4">
    <name type="scientific">Amanita muscaria (strain Koide BX008)</name>
    <dbReference type="NCBI Taxonomy" id="946122"/>
    <lineage>
        <taxon>Eukaryota</taxon>
        <taxon>Fungi</taxon>
        <taxon>Dikarya</taxon>
        <taxon>Basidiomycota</taxon>
        <taxon>Agaricomycotina</taxon>
        <taxon>Agaricomycetes</taxon>
        <taxon>Agaricomycetidae</taxon>
        <taxon>Agaricales</taxon>
        <taxon>Pluteineae</taxon>
        <taxon>Amanitaceae</taxon>
        <taxon>Amanita</taxon>
    </lineage>
</organism>
<dbReference type="InParanoid" id="A0A0C2XNM8"/>
<dbReference type="AlphaFoldDB" id="A0A0C2XNM8"/>
<feature type="compositionally biased region" description="Polar residues" evidence="2">
    <location>
        <begin position="32"/>
        <end position="50"/>
    </location>
</feature>
<feature type="compositionally biased region" description="Polar residues" evidence="2">
    <location>
        <begin position="342"/>
        <end position="356"/>
    </location>
</feature>
<name>A0A0C2XNM8_AMAMK</name>
<dbReference type="Proteomes" id="UP000054549">
    <property type="component" value="Unassembled WGS sequence"/>
</dbReference>
<evidence type="ECO:0000313" key="3">
    <source>
        <dbReference type="EMBL" id="KIL70768.1"/>
    </source>
</evidence>
<dbReference type="GO" id="GO:0036286">
    <property type="term" value="C:eisosome filament"/>
    <property type="evidence" value="ECO:0007669"/>
    <property type="project" value="TreeGrafter"/>
</dbReference>
<keyword evidence="1" id="KW-0175">Coiled coil</keyword>
<sequence>MPVPHFFASFADKAQNAINSSPLASHLPASLTNQQGAQGANPDGSSQSGPKTHALETISNQLRVISQQYSSATPVQKIVTAEKGVALDFESLSRSSKYQSKELYTWGQSEPADLQDVVDRLAYLNFVQGSLAGSLAQKLISARGPLKALRDAENVLAPRRAARLNLATQIAKVEHDQQKGSEKRLAELREQLRRAELEDHSLEKEIEILKRKAIRDSETAKWEVFREYGEKLVLMSQAASQVITALPPIPPTSINPYTGAPTTAAARAALQRALDNYKTGHINLPSQSQVDLDRSDTRSFGESHATELSNLDSAHSDITHLPPSTPSPLQQTTQVPIIPDKATTSPIDPSNLNQSPAPIPAASLSGPSDPSESPAIVPTVAETGIPVSAGPDGPGPATGSLHDLKAGAKPSQPTTDPAPETVHVEQHETAEEEKRRLEREEREKTLAAGGSNPPPHETAEEEKKRLEREEREKTLAAGGSNPPPQTDDDELPPYKEI</sequence>
<gene>
    <name evidence="3" type="ORF">M378DRAFT_1036004</name>
</gene>
<evidence type="ECO:0000256" key="2">
    <source>
        <dbReference type="SAM" id="MobiDB-lite"/>
    </source>
</evidence>
<reference evidence="3 4" key="1">
    <citation type="submission" date="2014-04" db="EMBL/GenBank/DDBJ databases">
        <title>Evolutionary Origins and Diversification of the Mycorrhizal Mutualists.</title>
        <authorList>
            <consortium name="DOE Joint Genome Institute"/>
            <consortium name="Mycorrhizal Genomics Consortium"/>
            <person name="Kohler A."/>
            <person name="Kuo A."/>
            <person name="Nagy L.G."/>
            <person name="Floudas D."/>
            <person name="Copeland A."/>
            <person name="Barry K.W."/>
            <person name="Cichocki N."/>
            <person name="Veneault-Fourrey C."/>
            <person name="LaButti K."/>
            <person name="Lindquist E.A."/>
            <person name="Lipzen A."/>
            <person name="Lundell T."/>
            <person name="Morin E."/>
            <person name="Murat C."/>
            <person name="Riley R."/>
            <person name="Ohm R."/>
            <person name="Sun H."/>
            <person name="Tunlid A."/>
            <person name="Henrissat B."/>
            <person name="Grigoriev I.V."/>
            <person name="Hibbett D.S."/>
            <person name="Martin F."/>
        </authorList>
    </citation>
    <scope>NUCLEOTIDE SEQUENCE [LARGE SCALE GENOMIC DNA]</scope>
    <source>
        <strain evidence="3 4">Koide BX008</strain>
    </source>
</reference>